<evidence type="ECO:0000313" key="1">
    <source>
        <dbReference type="EMBL" id="EDQ89236.1"/>
    </source>
</evidence>
<dbReference type="InterPro" id="IPR027417">
    <property type="entry name" value="P-loop_NTPase"/>
</dbReference>
<proteinExistence type="predicted"/>
<name>A9UZI4_MONBE</name>
<dbReference type="GeneID" id="5891088"/>
<keyword evidence="2" id="KW-1185">Reference proteome</keyword>
<dbReference type="Gene3D" id="3.80.10.10">
    <property type="entry name" value="Ribonuclease Inhibitor"/>
    <property type="match status" value="1"/>
</dbReference>
<dbReference type="Gene3D" id="3.40.50.300">
    <property type="entry name" value="P-loop containing nucleotide triphosphate hydrolases"/>
    <property type="match status" value="1"/>
</dbReference>
<dbReference type="PANTHER" id="PTHR24114:SF2">
    <property type="entry name" value="F-BOX DOMAIN-CONTAINING PROTEIN-RELATED"/>
    <property type="match status" value="1"/>
</dbReference>
<dbReference type="InterPro" id="IPR001611">
    <property type="entry name" value="Leu-rich_rpt"/>
</dbReference>
<dbReference type="KEGG" id="mbr:MONBRDRAFT_25471"/>
<evidence type="ECO:0008006" key="3">
    <source>
        <dbReference type="Google" id="ProtNLM"/>
    </source>
</evidence>
<evidence type="ECO:0000313" key="2">
    <source>
        <dbReference type="Proteomes" id="UP000001357"/>
    </source>
</evidence>
<dbReference type="eggNOG" id="KOG4308">
    <property type="taxonomic scope" value="Eukaryota"/>
</dbReference>
<dbReference type="PANTHER" id="PTHR24114">
    <property type="entry name" value="LEUCINE RICH REPEAT FAMILY PROTEIN"/>
    <property type="match status" value="1"/>
</dbReference>
<dbReference type="EMBL" id="CH991551">
    <property type="protein sequence ID" value="EDQ89236.1"/>
    <property type="molecule type" value="Genomic_DNA"/>
</dbReference>
<reference evidence="1 2" key="1">
    <citation type="journal article" date="2008" name="Nature">
        <title>The genome of the choanoflagellate Monosiga brevicollis and the origin of metazoans.</title>
        <authorList>
            <consortium name="JGI Sequencing"/>
            <person name="King N."/>
            <person name="Westbrook M.J."/>
            <person name="Young S.L."/>
            <person name="Kuo A."/>
            <person name="Abedin M."/>
            <person name="Chapman J."/>
            <person name="Fairclough S."/>
            <person name="Hellsten U."/>
            <person name="Isogai Y."/>
            <person name="Letunic I."/>
            <person name="Marr M."/>
            <person name="Pincus D."/>
            <person name="Putnam N."/>
            <person name="Rokas A."/>
            <person name="Wright K.J."/>
            <person name="Zuzow R."/>
            <person name="Dirks W."/>
            <person name="Good M."/>
            <person name="Goodstein D."/>
            <person name="Lemons D."/>
            <person name="Li W."/>
            <person name="Lyons J.B."/>
            <person name="Morris A."/>
            <person name="Nichols S."/>
            <person name="Richter D.J."/>
            <person name="Salamov A."/>
            <person name="Bork P."/>
            <person name="Lim W.A."/>
            <person name="Manning G."/>
            <person name="Miller W.T."/>
            <person name="McGinnis W."/>
            <person name="Shapiro H."/>
            <person name="Tjian R."/>
            <person name="Grigoriev I.V."/>
            <person name="Rokhsar D."/>
        </authorList>
    </citation>
    <scope>NUCLEOTIDE SEQUENCE [LARGE SCALE GENOMIC DNA]</scope>
    <source>
        <strain evidence="2">MX1 / ATCC 50154</strain>
    </source>
</reference>
<dbReference type="InParanoid" id="A9UZI4"/>
<dbReference type="Proteomes" id="UP000001357">
    <property type="component" value="Unassembled WGS sequence"/>
</dbReference>
<gene>
    <name evidence="1" type="ORF">MONBRDRAFT_25471</name>
</gene>
<dbReference type="AlphaFoldDB" id="A9UZI4"/>
<dbReference type="SUPFAM" id="SSF52047">
    <property type="entry name" value="RNI-like"/>
    <property type="match status" value="1"/>
</dbReference>
<dbReference type="InterPro" id="IPR032675">
    <property type="entry name" value="LRR_dom_sf"/>
</dbReference>
<dbReference type="InterPro" id="IPR052394">
    <property type="entry name" value="LRR-containing"/>
</dbReference>
<dbReference type="SMART" id="SM00368">
    <property type="entry name" value="LRR_RI"/>
    <property type="match status" value="4"/>
</dbReference>
<dbReference type="RefSeq" id="XP_001745812.1">
    <property type="nucleotide sequence ID" value="XM_001745760.1"/>
</dbReference>
<dbReference type="Pfam" id="PF13516">
    <property type="entry name" value="LRR_6"/>
    <property type="match status" value="4"/>
</dbReference>
<sequence>MERRNSAHLLAARFEDAKPIESAGLGDGTESLAPLANLVVGKLPADLRRLKKQVAQKRELRVYLSYAGPAATTALRSLREQHGASLTARAHARGITLLFEDLMALDASAAAGSDTMTWELRCRLSQQSHVLLTVYPEPAELGPILPDQDPISLGLTSALAEAVAATCGGQSALVVDGQAFGHGVVRAGTKLHLRYAAPAPAALLEDIDNLSAVPCCATTIPRPAEPTALVAALHKGLEQMLDELLPPTFDKISINSAPSRLHRTSLFDRHFVTGSQFNENLSAALTAERPLVVVTGPRAMGKSSALANWATQVTAKAESSTRVLWHSFGTTPGNNRLDIAFQQLMLQLAPASANVPGLPNASQALQVLIRSLDLYAQGPGSEQSIAIVLDNLDQAAESGPEDWLLDLPVSLLNWLPTTLPSNVTFIVSCATDSPVHLAAIQRPHAVVLECSTLDPRMLEAFAQAVSKNASEVHAEWTQSIVSPATVVHTLASENRQVPETIVGRLTLNTAWSCLSQLEKLADPTHIGMLAVAAQMTMAPALLWRAEALTEHLPACTNLGESYALALALADGFWKTRTTSSVPPLAHVLVAIDQANAGLGDDELMQLLQSDGVARLTPFADVDVNHHQAEAESILRLALHPLTQRICGRYMLARRELRVLLNLLVSSEIRSQYAQRLAALWIKTWQEADDASRDAATTRLQEEQPLETLLELGNWTAAQNLLKNKQYVEGVLPGQELSLGDNTLNAAAVAGMLAELPPQIRILGLSNCGLGDEGLETLCATLKGRTTKLTELNLRSNELTEAGAHHLAELLATQPQLETLNLDNNDLGSDGAQILAKALADHANMRVLNLMYNGIGDSGAQSFAELNKSNNGLKILYVCGMCQTEG</sequence>
<organism evidence="1 2">
    <name type="scientific">Monosiga brevicollis</name>
    <name type="common">Choanoflagellate</name>
    <dbReference type="NCBI Taxonomy" id="81824"/>
    <lineage>
        <taxon>Eukaryota</taxon>
        <taxon>Choanoflagellata</taxon>
        <taxon>Craspedida</taxon>
        <taxon>Salpingoecidae</taxon>
        <taxon>Monosiga</taxon>
    </lineage>
</organism>
<accession>A9UZI4</accession>
<protein>
    <recommendedName>
        <fullName evidence="3">NACHT domain-containing protein</fullName>
    </recommendedName>
</protein>